<dbReference type="EMBL" id="LC066370">
    <property type="protein sequence ID" value="BAT25471.1"/>
    <property type="molecule type" value="Genomic_DNA"/>
</dbReference>
<accession>A0A0P0YVR1</accession>
<sequence length="114" mass="12162">MATTGIALLQGAADRYPFQSGHLTKRLPAGCHRAVRRLGFGSELSAKIVSYVKLGQFEHWGRDMKPVVAHRLRGDLNPTTACGLMHANVGIGDDATILVANGCALHGLTGREIT</sequence>
<protein>
    <submittedName>
        <fullName evidence="1">Uncharacterized protein</fullName>
    </submittedName>
</protein>
<organism evidence="1">
    <name type="scientific">Aureimonas altamirensis</name>
    <dbReference type="NCBI Taxonomy" id="370622"/>
    <lineage>
        <taxon>Bacteria</taxon>
        <taxon>Pseudomonadati</taxon>
        <taxon>Pseudomonadota</taxon>
        <taxon>Alphaproteobacteria</taxon>
        <taxon>Hyphomicrobiales</taxon>
        <taxon>Aurantimonadaceae</taxon>
        <taxon>Aureimonas</taxon>
    </lineage>
</organism>
<proteinExistence type="predicted"/>
<evidence type="ECO:0000313" key="1">
    <source>
        <dbReference type="EMBL" id="BAT25471.1"/>
    </source>
</evidence>
<dbReference type="AlphaFoldDB" id="A0A0P0YVR1"/>
<reference evidence="1" key="1">
    <citation type="journal article" date="2015" name="Proc. Natl. Acad. Sci. U.S.A.">
        <title>Bacterial clade with the ribosomal RNA operon on a small plasmid rather than the chromosome.</title>
        <authorList>
            <person name="Anda M."/>
            <person name="Ohtsubo Y."/>
            <person name="Okubo T."/>
            <person name="Sugawara M."/>
            <person name="Nagata Y."/>
            <person name="Tsuda M."/>
            <person name="Minamisawa K."/>
            <person name="Mitsui H."/>
        </authorList>
    </citation>
    <scope>NUCLEOTIDE SEQUENCE</scope>
    <source>
        <strain evidence="1">DSM 21988</strain>
    </source>
</reference>
<name>A0A0P0YVR1_9HYPH</name>